<keyword evidence="3" id="KW-0240">DNA-directed RNA polymerase</keyword>
<dbReference type="GO" id="GO:0006384">
    <property type="term" value="P:transcription initiation at RNA polymerase III promoter"/>
    <property type="evidence" value="ECO:0007669"/>
    <property type="project" value="TreeGrafter"/>
</dbReference>
<dbReference type="InterPro" id="IPR036898">
    <property type="entry name" value="RNA_pol_Rpb7-like_N_sf"/>
</dbReference>
<evidence type="ECO:0000256" key="1">
    <source>
        <dbReference type="ARBA" id="ARBA00004123"/>
    </source>
</evidence>
<evidence type="ECO:0000256" key="3">
    <source>
        <dbReference type="ARBA" id="ARBA00022478"/>
    </source>
</evidence>
<accession>A0A9D5HW49</accession>
<dbReference type="EMBL" id="JAPCXC010000101">
    <property type="protein sequence ID" value="KAJ1605404.1"/>
    <property type="molecule type" value="Genomic_DNA"/>
</dbReference>
<dbReference type="InterPro" id="IPR045113">
    <property type="entry name" value="Rpb7-like"/>
</dbReference>
<dbReference type="InterPro" id="IPR012340">
    <property type="entry name" value="NA-bd_OB-fold"/>
</dbReference>
<dbReference type="AlphaFoldDB" id="A0A9D5HW49"/>
<dbReference type="InterPro" id="IPR013238">
    <property type="entry name" value="RNA_pol_III_Rbc25"/>
</dbReference>
<sequence>MFGTINIEDQVNVSPSELNHFSESPSLDLQSNSDYKVTDPLAILRKRINDKYLNKVVKNAGLMISFIGFDDIGHAEIDDDGGLLYSVTFKMIAFKPYIGEIIEGVVIGSDSTGLTVSLGFFNDVKIPCSDLREPKSIDSNTKLWSWEYENHKLYYFIDSTIRFRVSNVVFNGQAHDSGLPSMVILGNVQSDGLGMISWWT</sequence>
<dbReference type="OrthoDB" id="10256606at2759"/>
<dbReference type="Gene3D" id="3.30.1490.120">
    <property type="entry name" value="RNA polymerase Rpb7-like, N-terminal domain"/>
    <property type="match status" value="1"/>
</dbReference>
<comment type="caution">
    <text evidence="6">The sequence shown here is derived from an EMBL/GenBank/DDBJ whole genome shotgun (WGS) entry which is preliminary data.</text>
</comment>
<evidence type="ECO:0000256" key="4">
    <source>
        <dbReference type="ARBA" id="ARBA00023163"/>
    </source>
</evidence>
<protein>
    <submittedName>
        <fullName evidence="6">RPB7 subunit of the RNA polymerase III</fullName>
    </submittedName>
</protein>
<gene>
    <name evidence="6" type="ORF">OJ253_3190</name>
</gene>
<name>A0A9D5HW49_9CRYT</name>
<organism evidence="6">
    <name type="scientific">Cryptosporidium canis</name>
    <dbReference type="NCBI Taxonomy" id="195482"/>
    <lineage>
        <taxon>Eukaryota</taxon>
        <taxon>Sar</taxon>
        <taxon>Alveolata</taxon>
        <taxon>Apicomplexa</taxon>
        <taxon>Conoidasida</taxon>
        <taxon>Coccidia</taxon>
        <taxon>Eucoccidiorida</taxon>
        <taxon>Eimeriorina</taxon>
        <taxon>Cryptosporidiidae</taxon>
        <taxon>Cryptosporidium</taxon>
    </lineage>
</organism>
<dbReference type="SUPFAM" id="SSF50249">
    <property type="entry name" value="Nucleic acid-binding proteins"/>
    <property type="match status" value="1"/>
</dbReference>
<dbReference type="PANTHER" id="PTHR12709">
    <property type="entry name" value="DNA-DIRECTED RNA POLYMERASE II, III"/>
    <property type="match status" value="1"/>
</dbReference>
<feature type="domain" description="RNA polymerase III subunit Rpc25" evidence="5">
    <location>
        <begin position="100"/>
        <end position="173"/>
    </location>
</feature>
<proteinExistence type="inferred from homology"/>
<comment type="similarity">
    <text evidence="2">Belongs to the eukaryotic RPB7/RPC8 RNA polymerase subunit family.</text>
</comment>
<dbReference type="Gene3D" id="2.40.50.140">
    <property type="entry name" value="Nucleic acid-binding proteins"/>
    <property type="match status" value="1"/>
</dbReference>
<evidence type="ECO:0000259" key="5">
    <source>
        <dbReference type="Pfam" id="PF08292"/>
    </source>
</evidence>
<dbReference type="GO" id="GO:0005666">
    <property type="term" value="C:RNA polymerase III complex"/>
    <property type="evidence" value="ECO:0007669"/>
    <property type="project" value="TreeGrafter"/>
</dbReference>
<reference evidence="6" key="1">
    <citation type="submission" date="2022-10" db="EMBL/GenBank/DDBJ databases">
        <title>Adaptive evolution leads to modifications in subtelomeric GC content in a zoonotic Cryptosporidium species.</title>
        <authorList>
            <person name="Li J."/>
            <person name="Feng Y."/>
            <person name="Xiao L."/>
        </authorList>
    </citation>
    <scope>NUCLEOTIDE SEQUENCE</scope>
    <source>
        <strain evidence="6">33844</strain>
    </source>
</reference>
<dbReference type="Pfam" id="PF08292">
    <property type="entry name" value="RNA_pol_Rbc25"/>
    <property type="match status" value="1"/>
</dbReference>
<dbReference type="Proteomes" id="UP001067231">
    <property type="component" value="Unassembled WGS sequence"/>
</dbReference>
<evidence type="ECO:0000313" key="6">
    <source>
        <dbReference type="EMBL" id="KAJ1605404.1"/>
    </source>
</evidence>
<comment type="subcellular location">
    <subcellularLocation>
        <location evidence="1">Nucleus</location>
    </subcellularLocation>
</comment>
<dbReference type="PANTHER" id="PTHR12709:SF1">
    <property type="entry name" value="DNA-DIRECTED RNA POLYMERASE III SUBUNIT RPC8"/>
    <property type="match status" value="1"/>
</dbReference>
<evidence type="ECO:0000256" key="2">
    <source>
        <dbReference type="ARBA" id="ARBA00009307"/>
    </source>
</evidence>
<dbReference type="SUPFAM" id="SSF88798">
    <property type="entry name" value="N-terminal, heterodimerisation domain of RBP7 (RpoE)"/>
    <property type="match status" value="1"/>
</dbReference>
<keyword evidence="4" id="KW-0804">Transcription</keyword>